<evidence type="ECO:0000256" key="1">
    <source>
        <dbReference type="SAM" id="Phobius"/>
    </source>
</evidence>
<dbReference type="AlphaFoldDB" id="A0A6I6CJJ6"/>
<accession>A0A6I6CJJ6</accession>
<feature type="transmembrane region" description="Helical" evidence="1">
    <location>
        <begin position="31"/>
        <end position="51"/>
    </location>
</feature>
<name>A0A6I6CJJ6_WOLPI</name>
<evidence type="ECO:0000313" key="2">
    <source>
        <dbReference type="EMBL" id="QGT16211.1"/>
    </source>
</evidence>
<sequence>MLDTLRQPPYHETEGIQLSSSVQIKQQENNVVGVLFLIFCTMCTLCLHNISRFLPTQAETRYLKH</sequence>
<keyword evidence="1" id="KW-0812">Transmembrane</keyword>
<dbReference type="Proteomes" id="UP000422744">
    <property type="component" value="Chromosome"/>
</dbReference>
<keyword evidence="1" id="KW-1133">Transmembrane helix</keyword>
<keyword evidence="1" id="KW-0472">Membrane</keyword>
<dbReference type="EMBL" id="CP037426">
    <property type="protein sequence ID" value="QGT16211.1"/>
    <property type="molecule type" value="Genomic_DNA"/>
</dbReference>
<proteinExistence type="predicted"/>
<evidence type="ECO:0000313" key="3">
    <source>
        <dbReference type="Proteomes" id="UP000422744"/>
    </source>
</evidence>
<protein>
    <submittedName>
        <fullName evidence="2">Uncharacterized protein</fullName>
    </submittedName>
</protein>
<gene>
    <name evidence="2" type="ORF">E0495_02865</name>
</gene>
<organism evidence="2 3">
    <name type="scientific">Wolbachia pipientis</name>
    <dbReference type="NCBI Taxonomy" id="955"/>
    <lineage>
        <taxon>Bacteria</taxon>
        <taxon>Pseudomonadati</taxon>
        <taxon>Pseudomonadota</taxon>
        <taxon>Alphaproteobacteria</taxon>
        <taxon>Rickettsiales</taxon>
        <taxon>Anaplasmataceae</taxon>
        <taxon>Wolbachieae</taxon>
        <taxon>Wolbachia</taxon>
    </lineage>
</organism>
<reference evidence="2 3" key="1">
    <citation type="submission" date="2019-03" db="EMBL/GenBank/DDBJ databases">
        <title>Wolbachia endosymbiont of Haematobia irritans wIrr.</title>
        <authorList>
            <person name="Parry R.H."/>
            <person name="Asgari S."/>
        </authorList>
    </citation>
    <scope>NUCLEOTIDE SEQUENCE [LARGE SCALE GENOMIC DNA]</scope>
    <source>
        <strain evidence="3">wIrr</strain>
    </source>
</reference>